<proteinExistence type="predicted"/>
<evidence type="ECO:0000313" key="3">
    <source>
        <dbReference type="Proteomes" id="UP001162131"/>
    </source>
</evidence>
<gene>
    <name evidence="2" type="ORF">BSTOLATCC_MIC38568</name>
</gene>
<dbReference type="EMBL" id="CAJZBQ010000038">
    <property type="protein sequence ID" value="CAG9325305.1"/>
    <property type="molecule type" value="Genomic_DNA"/>
</dbReference>
<evidence type="ECO:0000256" key="1">
    <source>
        <dbReference type="SAM" id="Phobius"/>
    </source>
</evidence>
<comment type="caution">
    <text evidence="2">The sequence shown here is derived from an EMBL/GenBank/DDBJ whole genome shotgun (WGS) entry which is preliminary data.</text>
</comment>
<keyword evidence="1" id="KW-1133">Transmembrane helix</keyword>
<dbReference type="AlphaFoldDB" id="A0AAU9JM78"/>
<keyword evidence="1" id="KW-0472">Membrane</keyword>
<keyword evidence="3" id="KW-1185">Reference proteome</keyword>
<sequence>MIAIIFYIWKKWWNISVDPLKQKEEISIQDAILAASIGNEFFQYVPMGPDFKLISPLLSELSGLFSLNLEEAIKLENGVFWIVVKFEYGGIGLWILLCLVILLQFDDRFPHFSLFRLLRWISDFLMPILGNLCFIPFISICLFLHLIAVPF</sequence>
<keyword evidence="1" id="KW-0812">Transmembrane</keyword>
<protein>
    <submittedName>
        <fullName evidence="2">Uncharacterized protein</fullName>
    </submittedName>
</protein>
<evidence type="ECO:0000313" key="2">
    <source>
        <dbReference type="EMBL" id="CAG9325305.1"/>
    </source>
</evidence>
<dbReference type="Proteomes" id="UP001162131">
    <property type="component" value="Unassembled WGS sequence"/>
</dbReference>
<accession>A0AAU9JM78</accession>
<reference evidence="2" key="1">
    <citation type="submission" date="2021-09" db="EMBL/GenBank/DDBJ databases">
        <authorList>
            <consortium name="AG Swart"/>
            <person name="Singh M."/>
            <person name="Singh A."/>
            <person name="Seah K."/>
            <person name="Emmerich C."/>
        </authorList>
    </citation>
    <scope>NUCLEOTIDE SEQUENCE</scope>
    <source>
        <strain evidence="2">ATCC30299</strain>
    </source>
</reference>
<name>A0AAU9JM78_9CILI</name>
<feature type="transmembrane region" description="Helical" evidence="1">
    <location>
        <begin position="124"/>
        <end position="148"/>
    </location>
</feature>
<organism evidence="2 3">
    <name type="scientific">Blepharisma stoltei</name>
    <dbReference type="NCBI Taxonomy" id="1481888"/>
    <lineage>
        <taxon>Eukaryota</taxon>
        <taxon>Sar</taxon>
        <taxon>Alveolata</taxon>
        <taxon>Ciliophora</taxon>
        <taxon>Postciliodesmatophora</taxon>
        <taxon>Heterotrichea</taxon>
        <taxon>Heterotrichida</taxon>
        <taxon>Blepharismidae</taxon>
        <taxon>Blepharisma</taxon>
    </lineage>
</organism>
<feature type="transmembrane region" description="Helical" evidence="1">
    <location>
        <begin position="79"/>
        <end position="103"/>
    </location>
</feature>